<evidence type="ECO:0000313" key="3">
    <source>
        <dbReference type="EMBL" id="ETO17884.1"/>
    </source>
</evidence>
<feature type="non-terminal residue" evidence="3">
    <location>
        <position position="162"/>
    </location>
</feature>
<dbReference type="Proteomes" id="UP000023152">
    <property type="component" value="Unassembled WGS sequence"/>
</dbReference>
<dbReference type="AlphaFoldDB" id="X6MVP2"/>
<feature type="region of interest" description="Disordered" evidence="1">
    <location>
        <begin position="1"/>
        <end position="64"/>
    </location>
</feature>
<evidence type="ECO:0000259" key="2">
    <source>
        <dbReference type="SMART" id="SM00800"/>
    </source>
</evidence>
<proteinExistence type="predicted"/>
<name>X6MVP2_RETFI</name>
<accession>X6MVP2</accession>
<keyword evidence="4" id="KW-1185">Reference proteome</keyword>
<gene>
    <name evidence="3" type="ORF">RFI_19421</name>
</gene>
<evidence type="ECO:0000313" key="4">
    <source>
        <dbReference type="Proteomes" id="UP000023152"/>
    </source>
</evidence>
<dbReference type="Gene3D" id="3.30.450.200">
    <property type="match status" value="1"/>
</dbReference>
<reference evidence="3 4" key="1">
    <citation type="journal article" date="2013" name="Curr. Biol.">
        <title>The Genome of the Foraminiferan Reticulomyxa filosa.</title>
        <authorList>
            <person name="Glockner G."/>
            <person name="Hulsmann N."/>
            <person name="Schleicher M."/>
            <person name="Noegel A.A."/>
            <person name="Eichinger L."/>
            <person name="Gallinger C."/>
            <person name="Pawlowski J."/>
            <person name="Sierra R."/>
            <person name="Euteneuer U."/>
            <person name="Pillet L."/>
            <person name="Moustafa A."/>
            <person name="Platzer M."/>
            <person name="Groth M."/>
            <person name="Szafranski K."/>
            <person name="Schliwa M."/>
        </authorList>
    </citation>
    <scope>NUCLEOTIDE SEQUENCE [LARGE SCALE GENOMIC DNA]</scope>
</reference>
<dbReference type="SMART" id="SM00800">
    <property type="entry name" value="uDENN"/>
    <property type="match status" value="1"/>
</dbReference>
<organism evidence="3 4">
    <name type="scientific">Reticulomyxa filosa</name>
    <dbReference type="NCBI Taxonomy" id="46433"/>
    <lineage>
        <taxon>Eukaryota</taxon>
        <taxon>Sar</taxon>
        <taxon>Rhizaria</taxon>
        <taxon>Retaria</taxon>
        <taxon>Foraminifera</taxon>
        <taxon>Monothalamids</taxon>
        <taxon>Reticulomyxidae</taxon>
        <taxon>Reticulomyxa</taxon>
    </lineage>
</organism>
<dbReference type="OrthoDB" id="6019893at2759"/>
<dbReference type="Pfam" id="PF03456">
    <property type="entry name" value="uDENN"/>
    <property type="match status" value="1"/>
</dbReference>
<feature type="domain" description="uDENN" evidence="2">
    <location>
        <begin position="77"/>
        <end position="155"/>
    </location>
</feature>
<dbReference type="InterPro" id="IPR005113">
    <property type="entry name" value="uDENN_dom"/>
</dbReference>
<sequence length="162" mass="17649">ESSAPTSKPNVSTGIDANISTTTTTTTATTATTVTIAKTTNTPTQQQDNPNDGNKKSKGLTGFSVKGMTQGLSKIRGREKVDPFANFRFDPKIVDRFPLLDHPDTEIITTGSQLQYFCLPTGLFLTPFPSLPIFFTFVWTPASGDRIFGACLRFFEPVPTHI</sequence>
<feature type="non-terminal residue" evidence="3">
    <location>
        <position position="1"/>
    </location>
</feature>
<evidence type="ECO:0000256" key="1">
    <source>
        <dbReference type="SAM" id="MobiDB-lite"/>
    </source>
</evidence>
<comment type="caution">
    <text evidence="3">The sequence shown here is derived from an EMBL/GenBank/DDBJ whole genome shotgun (WGS) entry which is preliminary data.</text>
</comment>
<protein>
    <recommendedName>
        <fullName evidence="2">uDENN domain-containing protein</fullName>
    </recommendedName>
</protein>
<feature type="compositionally biased region" description="Polar residues" evidence="1">
    <location>
        <begin position="1"/>
        <end position="20"/>
    </location>
</feature>
<feature type="compositionally biased region" description="Low complexity" evidence="1">
    <location>
        <begin position="21"/>
        <end position="52"/>
    </location>
</feature>
<dbReference type="EMBL" id="ASPP01015823">
    <property type="protein sequence ID" value="ETO17884.1"/>
    <property type="molecule type" value="Genomic_DNA"/>
</dbReference>